<dbReference type="InterPro" id="IPR003594">
    <property type="entry name" value="HATPase_dom"/>
</dbReference>
<dbReference type="RefSeq" id="WP_093838031.1">
    <property type="nucleotide sequence ID" value="NZ_FOLM01000003.1"/>
</dbReference>
<gene>
    <name evidence="4" type="ORF">SAMN05421773_103195</name>
</gene>
<dbReference type="OrthoDB" id="3871846at2"/>
<evidence type="ECO:0000313" key="4">
    <source>
        <dbReference type="EMBL" id="SFC40086.1"/>
    </source>
</evidence>
<dbReference type="CDD" id="cd16936">
    <property type="entry name" value="HATPase_RsbW-like"/>
    <property type="match status" value="1"/>
</dbReference>
<proteinExistence type="predicted"/>
<keyword evidence="4" id="KW-0808">Transferase</keyword>
<dbReference type="Gene3D" id="3.30.565.10">
    <property type="entry name" value="Histidine kinase-like ATPase, C-terminal domain"/>
    <property type="match status" value="1"/>
</dbReference>
<accession>A0A1I1IV17</accession>
<evidence type="ECO:0000256" key="2">
    <source>
        <dbReference type="SAM" id="MobiDB-lite"/>
    </source>
</evidence>
<dbReference type="Proteomes" id="UP000199207">
    <property type="component" value="Unassembled WGS sequence"/>
</dbReference>
<reference evidence="4 5" key="1">
    <citation type="submission" date="2016-10" db="EMBL/GenBank/DDBJ databases">
        <authorList>
            <person name="de Groot N.N."/>
        </authorList>
    </citation>
    <scope>NUCLEOTIDE SEQUENCE [LARGE SCALE GENOMIC DNA]</scope>
    <source>
        <strain evidence="4 5">CGMCC 4.5739</strain>
    </source>
</reference>
<sequence>MAVAVPQADGQEEQREGREGQAGRTARSYRLTAPNAADTAKVARDHVAGLLSHAGRPGPAAEVARLLVSEIVTNVYRHTAVQLVTVTTTIRPEAVMVAVHDTSPRAVPMMRRVPAEEEGGRGLRLVQELASAWGFALHGGSGGGSGATGKSVWFELRSPQGSVVETT</sequence>
<dbReference type="GO" id="GO:0004674">
    <property type="term" value="F:protein serine/threonine kinase activity"/>
    <property type="evidence" value="ECO:0007669"/>
    <property type="project" value="UniProtKB-KW"/>
</dbReference>
<keyword evidence="1" id="KW-0723">Serine/threonine-protein kinase</keyword>
<feature type="domain" description="Histidine kinase/HSP90-like ATPase" evidence="3">
    <location>
        <begin position="36"/>
        <end position="132"/>
    </location>
</feature>
<keyword evidence="5" id="KW-1185">Reference proteome</keyword>
<dbReference type="PANTHER" id="PTHR35526">
    <property type="entry name" value="ANTI-SIGMA-F FACTOR RSBW-RELATED"/>
    <property type="match status" value="1"/>
</dbReference>
<dbReference type="Pfam" id="PF13581">
    <property type="entry name" value="HATPase_c_2"/>
    <property type="match status" value="1"/>
</dbReference>
<dbReference type="EMBL" id="FOLM01000003">
    <property type="protein sequence ID" value="SFC40086.1"/>
    <property type="molecule type" value="Genomic_DNA"/>
</dbReference>
<dbReference type="InterPro" id="IPR050267">
    <property type="entry name" value="Anti-sigma-factor_SerPK"/>
</dbReference>
<keyword evidence="4" id="KW-0418">Kinase</keyword>
<evidence type="ECO:0000256" key="1">
    <source>
        <dbReference type="ARBA" id="ARBA00022527"/>
    </source>
</evidence>
<feature type="compositionally biased region" description="Basic and acidic residues" evidence="2">
    <location>
        <begin position="12"/>
        <end position="21"/>
    </location>
</feature>
<organism evidence="4 5">
    <name type="scientific">Streptomyces aidingensis</name>
    <dbReference type="NCBI Taxonomy" id="910347"/>
    <lineage>
        <taxon>Bacteria</taxon>
        <taxon>Bacillati</taxon>
        <taxon>Actinomycetota</taxon>
        <taxon>Actinomycetes</taxon>
        <taxon>Kitasatosporales</taxon>
        <taxon>Streptomycetaceae</taxon>
        <taxon>Streptomyces</taxon>
    </lineage>
</organism>
<dbReference type="AlphaFoldDB" id="A0A1I1IV17"/>
<evidence type="ECO:0000313" key="5">
    <source>
        <dbReference type="Proteomes" id="UP000199207"/>
    </source>
</evidence>
<dbReference type="InterPro" id="IPR036890">
    <property type="entry name" value="HATPase_C_sf"/>
</dbReference>
<dbReference type="STRING" id="910347.SAMN05421773_103195"/>
<name>A0A1I1IV17_9ACTN</name>
<protein>
    <submittedName>
        <fullName evidence="4">Anti-sigma regulatory factor (Ser/Thr protein kinase)</fullName>
    </submittedName>
</protein>
<dbReference type="SUPFAM" id="SSF55874">
    <property type="entry name" value="ATPase domain of HSP90 chaperone/DNA topoisomerase II/histidine kinase"/>
    <property type="match status" value="1"/>
</dbReference>
<evidence type="ECO:0000259" key="3">
    <source>
        <dbReference type="Pfam" id="PF13581"/>
    </source>
</evidence>
<dbReference type="PANTHER" id="PTHR35526:SF3">
    <property type="entry name" value="ANTI-SIGMA-F FACTOR RSBW"/>
    <property type="match status" value="1"/>
</dbReference>
<feature type="region of interest" description="Disordered" evidence="2">
    <location>
        <begin position="1"/>
        <end position="28"/>
    </location>
</feature>